<reference evidence="2" key="1">
    <citation type="journal article" date="2013" name="J. Plant Res.">
        <title>Effect of fungi and light on seed germination of three Opuntia species from semiarid lands of central Mexico.</title>
        <authorList>
            <person name="Delgado-Sanchez P."/>
            <person name="Jimenez-Bremont J.F."/>
            <person name="Guerrero-Gonzalez Mde L."/>
            <person name="Flores J."/>
        </authorList>
    </citation>
    <scope>NUCLEOTIDE SEQUENCE</scope>
    <source>
        <tissue evidence="2">Cladode</tissue>
    </source>
</reference>
<dbReference type="PANTHER" id="PTHR31476:SF19">
    <property type="entry name" value="UBIQUITIN CARBOXYL-TERMINAL HYDROLASE FAMILY PROTEIN"/>
    <property type="match status" value="1"/>
</dbReference>
<dbReference type="GO" id="GO:0003723">
    <property type="term" value="F:RNA binding"/>
    <property type="evidence" value="ECO:0007669"/>
    <property type="project" value="InterPro"/>
</dbReference>
<proteinExistence type="predicted"/>
<reference evidence="2" key="2">
    <citation type="submission" date="2020-07" db="EMBL/GenBank/DDBJ databases">
        <authorList>
            <person name="Vera ALvarez R."/>
            <person name="Arias-Moreno D.M."/>
            <person name="Jimenez-Jacinto V."/>
            <person name="Jimenez-Bremont J.F."/>
            <person name="Swaminathan K."/>
            <person name="Moose S.P."/>
            <person name="Guerrero-Gonzalez M.L."/>
            <person name="Marino-Ramirez L."/>
            <person name="Landsman D."/>
            <person name="Rodriguez-Kessler M."/>
            <person name="Delgado-Sanchez P."/>
        </authorList>
    </citation>
    <scope>NUCLEOTIDE SEQUENCE</scope>
    <source>
        <tissue evidence="2">Cladode</tissue>
    </source>
</reference>
<feature type="domain" description="PORR" evidence="1">
    <location>
        <begin position="70"/>
        <end position="166"/>
    </location>
</feature>
<dbReference type="InterPro" id="IPR021099">
    <property type="entry name" value="PORR_domain"/>
</dbReference>
<evidence type="ECO:0000313" key="2">
    <source>
        <dbReference type="EMBL" id="MBA4642586.1"/>
    </source>
</evidence>
<dbReference type="AlphaFoldDB" id="A0A7C9DI03"/>
<evidence type="ECO:0000259" key="1">
    <source>
        <dbReference type="Pfam" id="PF11955"/>
    </source>
</evidence>
<dbReference type="PANTHER" id="PTHR31476">
    <property type="entry name" value="PROTEIN WHAT'S THIS FACTOR 1 HOMOLOG, CHLOROPLASTIC"/>
    <property type="match status" value="1"/>
</dbReference>
<organism evidence="2">
    <name type="scientific">Opuntia streptacantha</name>
    <name type="common">Prickly pear cactus</name>
    <name type="synonym">Opuntia cardona</name>
    <dbReference type="NCBI Taxonomy" id="393608"/>
    <lineage>
        <taxon>Eukaryota</taxon>
        <taxon>Viridiplantae</taxon>
        <taxon>Streptophyta</taxon>
        <taxon>Embryophyta</taxon>
        <taxon>Tracheophyta</taxon>
        <taxon>Spermatophyta</taxon>
        <taxon>Magnoliopsida</taxon>
        <taxon>eudicotyledons</taxon>
        <taxon>Gunneridae</taxon>
        <taxon>Pentapetalae</taxon>
        <taxon>Caryophyllales</taxon>
        <taxon>Cactineae</taxon>
        <taxon>Cactaceae</taxon>
        <taxon>Opuntioideae</taxon>
        <taxon>Opuntia</taxon>
    </lineage>
</organism>
<protein>
    <recommendedName>
        <fullName evidence="1">PORR domain-containing protein</fullName>
    </recommendedName>
</protein>
<dbReference type="EMBL" id="GISG01129075">
    <property type="protein sequence ID" value="MBA4642586.1"/>
    <property type="molecule type" value="Transcribed_RNA"/>
</dbReference>
<accession>A0A7C9DI03</accession>
<dbReference type="InterPro" id="IPR045040">
    <property type="entry name" value="PORR_fam"/>
</dbReference>
<sequence>MYPMKSHSGELNKMLQVETFVQRPSICQSSSMLSMCHIFSTNRFLAAPFFLPHCLLIFNRTFVDARIKWVRDPFLDTVVEREKNLIQCLSLKNLLLSSPSISLPISLASLHKSRLNLPATVINFFLKYPSLFHVFRSCSGLCLPYVKLTPEFLTLHQEEQEIHNSLLLRESAAQRKIQRALLHTVTNKYN</sequence>
<dbReference type="Pfam" id="PF11955">
    <property type="entry name" value="PORR"/>
    <property type="match status" value="1"/>
</dbReference>
<name>A0A7C9DI03_OPUST</name>